<dbReference type="Gene3D" id="1.10.443.10">
    <property type="entry name" value="Intergrase catalytic core"/>
    <property type="match status" value="1"/>
</dbReference>
<dbReference type="CDD" id="cd00397">
    <property type="entry name" value="DNA_BRE_C"/>
    <property type="match status" value="1"/>
</dbReference>
<evidence type="ECO:0000313" key="6">
    <source>
        <dbReference type="Proteomes" id="UP000027632"/>
    </source>
</evidence>
<feature type="coiled-coil region" evidence="2">
    <location>
        <begin position="766"/>
        <end position="800"/>
    </location>
</feature>
<keyword evidence="1" id="KW-0233">DNA recombination</keyword>
<feature type="domain" description="Tyr recombinase" evidence="4">
    <location>
        <begin position="464"/>
        <end position="680"/>
    </location>
</feature>
<evidence type="ECO:0000256" key="3">
    <source>
        <dbReference type="SAM" id="MobiDB-lite"/>
    </source>
</evidence>
<dbReference type="Proteomes" id="UP000027632">
    <property type="component" value="Unassembled WGS sequence"/>
</dbReference>
<evidence type="ECO:0000259" key="4">
    <source>
        <dbReference type="PROSITE" id="PS51898"/>
    </source>
</evidence>
<dbReference type="InterPro" id="IPR013762">
    <property type="entry name" value="Integrase-like_cat_sf"/>
</dbReference>
<evidence type="ECO:0000313" key="5">
    <source>
        <dbReference type="EMBL" id="KEG40973.1"/>
    </source>
</evidence>
<keyword evidence="6" id="KW-1185">Reference proteome</keyword>
<dbReference type="PROSITE" id="PS51898">
    <property type="entry name" value="TYR_RECOMBINASE"/>
    <property type="match status" value="1"/>
</dbReference>
<evidence type="ECO:0000256" key="2">
    <source>
        <dbReference type="SAM" id="Coils"/>
    </source>
</evidence>
<dbReference type="InterPro" id="IPR011010">
    <property type="entry name" value="DNA_brk_join_enz"/>
</dbReference>
<accession>A0ABR4T0H6</accession>
<name>A0ABR4T0H6_9ACTN</name>
<keyword evidence="2" id="KW-0175">Coiled coil</keyword>
<reference evidence="5 6" key="1">
    <citation type="submission" date="2014-04" db="EMBL/GenBank/DDBJ databases">
        <title>Draft genome sequence of the novel Streptomyces griseorubens JSD-1 playing a role in carbon and nitrogen cycle.</title>
        <authorList>
            <consortium name="Shanghai Jiao Tong University"/>
            <person name="Feng H."/>
            <person name="Sun Y."/>
            <person name="Zhi Y."/>
            <person name="Mao L."/>
            <person name="Luo Y."/>
            <person name="Wei X."/>
            <person name="Zhou P."/>
        </authorList>
    </citation>
    <scope>NUCLEOTIDE SEQUENCE [LARGE SCALE GENOMIC DNA]</scope>
    <source>
        <strain evidence="5 6">JSD-1</strain>
    </source>
</reference>
<dbReference type="Pfam" id="PF00589">
    <property type="entry name" value="Phage_integrase"/>
    <property type="match status" value="1"/>
</dbReference>
<dbReference type="EMBL" id="JJMG01000141">
    <property type="protein sequence ID" value="KEG40973.1"/>
    <property type="molecule type" value="Genomic_DNA"/>
</dbReference>
<feature type="compositionally biased region" description="Basic and acidic residues" evidence="3">
    <location>
        <begin position="20"/>
        <end position="33"/>
    </location>
</feature>
<gene>
    <name evidence="5" type="ORF">DJ64_06625</name>
</gene>
<comment type="caution">
    <text evidence="5">The sequence shown here is derived from an EMBL/GenBank/DDBJ whole genome shotgun (WGS) entry which is preliminary data.</text>
</comment>
<proteinExistence type="predicted"/>
<protein>
    <recommendedName>
        <fullName evidence="4">Tyr recombinase domain-containing protein</fullName>
    </recommendedName>
</protein>
<feature type="region of interest" description="Disordered" evidence="3">
    <location>
        <begin position="13"/>
        <end position="40"/>
    </location>
</feature>
<evidence type="ECO:0000256" key="1">
    <source>
        <dbReference type="ARBA" id="ARBA00023172"/>
    </source>
</evidence>
<dbReference type="InterPro" id="IPR002104">
    <property type="entry name" value="Integrase_catalytic"/>
</dbReference>
<organism evidence="5 6">
    <name type="scientific">Streptomyces griseorubens</name>
    <dbReference type="NCBI Taxonomy" id="66897"/>
    <lineage>
        <taxon>Bacteria</taxon>
        <taxon>Bacillati</taxon>
        <taxon>Actinomycetota</taxon>
        <taxon>Actinomycetes</taxon>
        <taxon>Kitasatosporales</taxon>
        <taxon>Streptomycetaceae</taxon>
        <taxon>Streptomyces</taxon>
        <taxon>Streptomyces althioticus group</taxon>
    </lineage>
</organism>
<sequence length="820" mass="92789">MTVPRVAIAVPRPTTAQAAHGERREKYPARSHPETWPATERSRDQVLALIRVPPTHAEGHHTWGARKRGAEAILRWLETFPGASWQDRWLACPAPGQQDGSGWHDEIIEWSRTGMHRVSRKTELSAGMLTLITLDVIRPSLDWLIIRRSRRIREMMAEFRDPKGYADLAEVAGPDVWTSRIGYDARGAIARILAAKGGTVRDITVGDCLEFRDAQKRSQSSARSTSLFYSWLRDLGLFPPDAPPNLRHISVRAGQLSPAQLIDRYQIQNEPVRDLLVSYLAERQVSLDYTSLDDLSRCLGLNFWADLEKHHPGIDSLHLAPETAAAWKQRLRTKVDRRRLPDGTVIEYESPRLSFVPLLTTVRAFYLDIAQWAADDPSRWGQWAVPCPIREAEVNHKKYNRQQKARSRERTRERMPVLPLLIRTANQRAEEAKARLEAVREAPAGGSFTVLGETFTKSTSSRWADPNSTTIAYDATGRRRHLDSEEGRAFWSWAAVEFLRHSGVRIEEMLESSHHSITQYKLPTTGEIVPLLQIAPSKTDEERVLLVSPEFADVLSAIVCRVRDHSGAIPLVSAYDQQEKVWNPPMPLLFQSTVGGENLPVSAATIRRSLNDLLKDTGLTDSTGKPLRYQPHDFRRLFVTDAIMSGLPPHIAQVVCGHQNLNTTMGYFAIYPAEAIEAHHAFIARRRALRPSEEYRTPTSEEWDAFLAHFEKRKLSVGTCARAFGTDCIHEHACLRCPMLRPEHAQRPRLVEIRDNLLDRIVEAEREGWLGELEKLHNRLAGAENKLAQLDEEVARQANVVDLGMPSFSQIAVRTTIDQP</sequence>
<dbReference type="SUPFAM" id="SSF56349">
    <property type="entry name" value="DNA breaking-rejoining enzymes"/>
    <property type="match status" value="1"/>
</dbReference>